<name>A0A4Y9ZPI6_9AGAM</name>
<evidence type="ECO:0000313" key="1">
    <source>
        <dbReference type="EMBL" id="TFY75967.1"/>
    </source>
</evidence>
<organism evidence="1 2">
    <name type="scientific">Hericium alpestre</name>
    <dbReference type="NCBI Taxonomy" id="135208"/>
    <lineage>
        <taxon>Eukaryota</taxon>
        <taxon>Fungi</taxon>
        <taxon>Dikarya</taxon>
        <taxon>Basidiomycota</taxon>
        <taxon>Agaricomycotina</taxon>
        <taxon>Agaricomycetes</taxon>
        <taxon>Russulales</taxon>
        <taxon>Hericiaceae</taxon>
        <taxon>Hericium</taxon>
    </lineage>
</organism>
<dbReference type="EMBL" id="SFCI01001367">
    <property type="protein sequence ID" value="TFY75967.1"/>
    <property type="molecule type" value="Genomic_DNA"/>
</dbReference>
<keyword evidence="2" id="KW-1185">Reference proteome</keyword>
<protein>
    <submittedName>
        <fullName evidence="1">Uncharacterized protein</fullName>
    </submittedName>
</protein>
<evidence type="ECO:0000313" key="2">
    <source>
        <dbReference type="Proteomes" id="UP000298061"/>
    </source>
</evidence>
<dbReference type="AlphaFoldDB" id="A0A4Y9ZPI6"/>
<comment type="caution">
    <text evidence="1">The sequence shown here is derived from an EMBL/GenBank/DDBJ whole genome shotgun (WGS) entry which is preliminary data.</text>
</comment>
<gene>
    <name evidence="1" type="ORF">EWM64_g8045</name>
</gene>
<proteinExistence type="predicted"/>
<dbReference type="Proteomes" id="UP000298061">
    <property type="component" value="Unassembled WGS sequence"/>
</dbReference>
<feature type="non-terminal residue" evidence="1">
    <location>
        <position position="115"/>
    </location>
</feature>
<accession>A0A4Y9ZPI6</accession>
<sequence>MVGASLYLENSMFIHPQVIAPTLLIVRVGLGHGFETVQDSTDRRQSPLTMSTSANSNAMRFAERQMMITLSRGHQAVDSSEDMEVRVVSDIRSRLELYGLDDDAIARNAALPLKK</sequence>
<reference evidence="1 2" key="1">
    <citation type="submission" date="2019-02" db="EMBL/GenBank/DDBJ databases">
        <title>Genome sequencing of the rare red list fungi Hericium alpestre (H. flagellum).</title>
        <authorList>
            <person name="Buettner E."/>
            <person name="Kellner H."/>
        </authorList>
    </citation>
    <scope>NUCLEOTIDE SEQUENCE [LARGE SCALE GENOMIC DNA]</scope>
    <source>
        <strain evidence="1 2">DSM 108284</strain>
    </source>
</reference>